<dbReference type="PANTHER" id="PTHR21222:SF1">
    <property type="entry name" value="MIT DOMAIN-CONTAINING PROTEIN 1"/>
    <property type="match status" value="1"/>
</dbReference>
<proteinExistence type="predicted"/>
<dbReference type="KEGG" id="llh:I41_47800"/>
<keyword evidence="4" id="KW-1185">Reference proteome</keyword>
<accession>A0A517U4J8</accession>
<dbReference type="Gene3D" id="3.30.870.30">
    <property type="entry name" value="MITD, C-terminal phospholipase D-like domain"/>
    <property type="match status" value="1"/>
</dbReference>
<gene>
    <name evidence="3" type="ORF">I41_47800</name>
</gene>
<feature type="domain" description="MITD1 C-terminal phospholipase D-like" evidence="2">
    <location>
        <begin position="76"/>
        <end position="216"/>
    </location>
</feature>
<dbReference type="InterPro" id="IPR038113">
    <property type="entry name" value="MITD1_C_sf"/>
</dbReference>
<protein>
    <recommendedName>
        <fullName evidence="2">MITD1 C-terminal phospholipase D-like domain-containing protein</fullName>
    </recommendedName>
</protein>
<dbReference type="InterPro" id="IPR032341">
    <property type="entry name" value="MITD1_C"/>
</dbReference>
<feature type="region of interest" description="Disordered" evidence="1">
    <location>
        <begin position="1"/>
        <end position="51"/>
    </location>
</feature>
<name>A0A517U4J8_9BACT</name>
<evidence type="ECO:0000313" key="3">
    <source>
        <dbReference type="EMBL" id="QDT75569.1"/>
    </source>
</evidence>
<organism evidence="3 4">
    <name type="scientific">Lacipirellula limnantheis</name>
    <dbReference type="NCBI Taxonomy" id="2528024"/>
    <lineage>
        <taxon>Bacteria</taxon>
        <taxon>Pseudomonadati</taxon>
        <taxon>Planctomycetota</taxon>
        <taxon>Planctomycetia</taxon>
        <taxon>Pirellulales</taxon>
        <taxon>Lacipirellulaceae</taxon>
        <taxon>Lacipirellula</taxon>
    </lineage>
</organism>
<evidence type="ECO:0000259" key="2">
    <source>
        <dbReference type="Pfam" id="PF16565"/>
    </source>
</evidence>
<dbReference type="InterPro" id="IPR052817">
    <property type="entry name" value="MIT_domain_contain_protein1"/>
</dbReference>
<dbReference type="Proteomes" id="UP000317909">
    <property type="component" value="Chromosome"/>
</dbReference>
<dbReference type="PANTHER" id="PTHR21222">
    <property type="entry name" value="MIT DOMAIN-CONTAINING PROTEIN 1"/>
    <property type="match status" value="1"/>
</dbReference>
<dbReference type="AlphaFoldDB" id="A0A517U4J8"/>
<evidence type="ECO:0000256" key="1">
    <source>
        <dbReference type="SAM" id="MobiDB-lite"/>
    </source>
</evidence>
<dbReference type="Pfam" id="PF16565">
    <property type="entry name" value="MIT_C"/>
    <property type="match status" value="1"/>
</dbReference>
<reference evidence="3 4" key="1">
    <citation type="submission" date="2019-02" db="EMBL/GenBank/DDBJ databases">
        <title>Deep-cultivation of Planctomycetes and their phenomic and genomic characterization uncovers novel biology.</title>
        <authorList>
            <person name="Wiegand S."/>
            <person name="Jogler M."/>
            <person name="Boedeker C."/>
            <person name="Pinto D."/>
            <person name="Vollmers J."/>
            <person name="Rivas-Marin E."/>
            <person name="Kohn T."/>
            <person name="Peeters S.H."/>
            <person name="Heuer A."/>
            <person name="Rast P."/>
            <person name="Oberbeckmann S."/>
            <person name="Bunk B."/>
            <person name="Jeske O."/>
            <person name="Meyerdierks A."/>
            <person name="Storesund J.E."/>
            <person name="Kallscheuer N."/>
            <person name="Luecker S."/>
            <person name="Lage O.M."/>
            <person name="Pohl T."/>
            <person name="Merkel B.J."/>
            <person name="Hornburger P."/>
            <person name="Mueller R.-W."/>
            <person name="Bruemmer F."/>
            <person name="Labrenz M."/>
            <person name="Spormann A.M."/>
            <person name="Op den Camp H."/>
            <person name="Overmann J."/>
            <person name="Amann R."/>
            <person name="Jetten M.S.M."/>
            <person name="Mascher T."/>
            <person name="Medema M.H."/>
            <person name="Devos D.P."/>
            <person name="Kaster A.-K."/>
            <person name="Ovreas L."/>
            <person name="Rohde M."/>
            <person name="Galperin M.Y."/>
            <person name="Jogler C."/>
        </authorList>
    </citation>
    <scope>NUCLEOTIDE SEQUENCE [LARGE SCALE GENOMIC DNA]</scope>
    <source>
        <strain evidence="3 4">I41</strain>
    </source>
</reference>
<evidence type="ECO:0000313" key="4">
    <source>
        <dbReference type="Proteomes" id="UP000317909"/>
    </source>
</evidence>
<dbReference type="EMBL" id="CP036339">
    <property type="protein sequence ID" value="QDT75569.1"/>
    <property type="molecule type" value="Genomic_DNA"/>
</dbReference>
<sequence>MVECPESRNAWATLEPTRKSLGIATPGNGDSEAPRKQAKVAPPTSEQPVATVEPPAALLEPELREQHFTIRYGETGHSYESIVGPYLKGASELHVEDPYIRLTHQVQNFVRFCEAVVKLSAVKKIRLVTNYDNQEQLTEVQQKFEELTQSLLEMDIVLEIKLNPNLHDREIRIDNGWVVKIGRGLDFYQRPANWFEIGVNDLALRKCLETKVDIYRSGTAS</sequence>